<evidence type="ECO:0000313" key="1">
    <source>
        <dbReference type="EMBL" id="KSV16332.1"/>
    </source>
</evidence>
<gene>
    <name evidence="1" type="ORF">DA01_03575</name>
</gene>
<dbReference type="PATRIC" id="fig|61435.5.peg.717"/>
<dbReference type="RefSeq" id="WP_058292749.1">
    <property type="nucleotide sequence ID" value="NZ_JGYD01000026.1"/>
</dbReference>
<dbReference type="Proteomes" id="UP000053577">
    <property type="component" value="Unassembled WGS sequence"/>
</dbReference>
<reference evidence="1 2" key="1">
    <citation type="journal article" date="2015" name="Sci. Rep.">
        <title>A comparative genomics and reductive dehalogenase gene transcription study of two chloroethene-respiring bacteria, Dehalococcoides mccartyi strains MB and 11a.</title>
        <authorList>
            <person name="Low A."/>
            <person name="Shen Z."/>
            <person name="Cheng D."/>
            <person name="Rogers M.J."/>
            <person name="Lee P.K."/>
            <person name="He J."/>
        </authorList>
    </citation>
    <scope>NUCLEOTIDE SEQUENCE [LARGE SCALE GENOMIC DNA]</scope>
    <source>
        <strain evidence="1 2">MB</strain>
    </source>
</reference>
<name>A0A0V8LXX2_9CHLR</name>
<comment type="caution">
    <text evidence="1">The sequence shown here is derived from an EMBL/GenBank/DDBJ whole genome shotgun (WGS) entry which is preliminary data.</text>
</comment>
<proteinExistence type="predicted"/>
<protein>
    <submittedName>
        <fullName evidence="1">Uncharacterized protein</fullName>
    </submittedName>
</protein>
<organism evidence="1 2">
    <name type="scientific">Dehalococcoides mccartyi</name>
    <dbReference type="NCBI Taxonomy" id="61435"/>
    <lineage>
        <taxon>Bacteria</taxon>
        <taxon>Bacillati</taxon>
        <taxon>Chloroflexota</taxon>
        <taxon>Dehalococcoidia</taxon>
        <taxon>Dehalococcoidales</taxon>
        <taxon>Dehalococcoidaceae</taxon>
        <taxon>Dehalococcoides</taxon>
    </lineage>
</organism>
<sequence length="123" mass="14067">MTGIELIAEERKRQIEVEGFNAEHDDDVYHESGELALAAACYASPINLYQCEITTRGTLYSDPWPNLWEGAQDKRKRRDPWFNIIEPNGSLPSTERIRNLVKAGALVAAEIDRLQREQQNESH</sequence>
<dbReference type="EMBL" id="JGYD01000026">
    <property type="protein sequence ID" value="KSV16332.1"/>
    <property type="molecule type" value="Genomic_DNA"/>
</dbReference>
<evidence type="ECO:0000313" key="2">
    <source>
        <dbReference type="Proteomes" id="UP000053577"/>
    </source>
</evidence>
<accession>A0A0V8LXX2</accession>
<dbReference type="AlphaFoldDB" id="A0A0V8LXX2"/>